<proteinExistence type="predicted"/>
<evidence type="ECO:0008006" key="3">
    <source>
        <dbReference type="Google" id="ProtNLM"/>
    </source>
</evidence>
<organism evidence="1 2">
    <name type="scientific">Haloarcula nitratireducens</name>
    <dbReference type="NCBI Taxonomy" id="2487749"/>
    <lineage>
        <taxon>Archaea</taxon>
        <taxon>Methanobacteriati</taxon>
        <taxon>Methanobacteriota</taxon>
        <taxon>Stenosarchaea group</taxon>
        <taxon>Halobacteria</taxon>
        <taxon>Halobacteriales</taxon>
        <taxon>Haloarculaceae</taxon>
        <taxon>Haloarcula</taxon>
    </lineage>
</organism>
<accession>A0AAW4PIA4</accession>
<dbReference type="AlphaFoldDB" id="A0AAW4PIA4"/>
<name>A0AAW4PIA4_9EURY</name>
<evidence type="ECO:0000313" key="2">
    <source>
        <dbReference type="Proteomes" id="UP001430455"/>
    </source>
</evidence>
<dbReference type="EMBL" id="RKLT01000016">
    <property type="protein sequence ID" value="MBX0297236.1"/>
    <property type="molecule type" value="Genomic_DNA"/>
</dbReference>
<gene>
    <name evidence="1" type="ORF">EGH23_20370</name>
</gene>
<keyword evidence="2" id="KW-1185">Reference proteome</keyword>
<protein>
    <recommendedName>
        <fullName evidence="3">DUF2268 domain-containing protein</fullName>
    </recommendedName>
</protein>
<evidence type="ECO:0000313" key="1">
    <source>
        <dbReference type="EMBL" id="MBX0297236.1"/>
    </source>
</evidence>
<sequence length="303" mass="34175">MNEAEFCAHLQTVCATAIEDYRTRFPAQPPLSQRLPHDTDSALASTADIETCFSALVEFYDSLLGVDSTPYRDQWRDHLVYDFSLRERLTLLGSDLPASLTLFIIAGRYAAHTGYIGISGGRLPIARAGEMLASELCHAYQHRFDSPTWHHPYLQEGFELAASIRALTYLADELDDEMLAHRACRQRTRALLQGTIAHGIRNGGITAATVRNLGVTDRELSELRAALPVRLLGTIWPRYHWGSTAFLPEYDLFGSLLLVSEALDVPDTYLRAFWGKHPWDELIAELRSTRPGWLWQQYHTSGE</sequence>
<dbReference type="RefSeq" id="WP_220581826.1">
    <property type="nucleotide sequence ID" value="NZ_RKLT01000016.1"/>
</dbReference>
<comment type="caution">
    <text evidence="1">The sequence shown here is derived from an EMBL/GenBank/DDBJ whole genome shotgun (WGS) entry which is preliminary data.</text>
</comment>
<reference evidence="1 2" key="1">
    <citation type="submission" date="2021-06" db="EMBL/GenBank/DDBJ databases">
        <title>Halomicroarcula sp. a new haloarchaeum isolated from saline soil.</title>
        <authorList>
            <person name="Duran-Viseras A."/>
            <person name="Sanchez-Porro C."/>
            <person name="Ventosa A."/>
        </authorList>
    </citation>
    <scope>NUCLEOTIDE SEQUENCE [LARGE SCALE GENOMIC DNA]</scope>
    <source>
        <strain evidence="1 2">F27</strain>
    </source>
</reference>
<dbReference type="Proteomes" id="UP001430455">
    <property type="component" value="Unassembled WGS sequence"/>
</dbReference>